<evidence type="ECO:0000256" key="1">
    <source>
        <dbReference type="ARBA" id="ARBA00000439"/>
    </source>
</evidence>
<dbReference type="RefSeq" id="WP_016526239.1">
    <property type="nucleotide sequence ID" value="NZ_KE332518.1"/>
</dbReference>
<keyword evidence="7 10" id="KW-0119">Carbohydrate metabolism</keyword>
<dbReference type="OrthoDB" id="9811841at2"/>
<evidence type="ECO:0000256" key="3">
    <source>
        <dbReference type="ARBA" id="ARBA00012560"/>
    </source>
</evidence>
<dbReference type="SUPFAM" id="SSF51445">
    <property type="entry name" value="(Trans)glycosidases"/>
    <property type="match status" value="1"/>
</dbReference>
<dbReference type="PATRIC" id="fig|1125699.3.peg.2002"/>
<evidence type="ECO:0000256" key="2">
    <source>
        <dbReference type="ARBA" id="ARBA00005684"/>
    </source>
</evidence>
<dbReference type="PANTHER" id="PTHR32438">
    <property type="entry name" value="4-ALPHA-GLUCANOTRANSFERASE DPE1, CHLOROPLASTIC/AMYLOPLASTIC"/>
    <property type="match status" value="1"/>
</dbReference>
<evidence type="ECO:0000256" key="6">
    <source>
        <dbReference type="ARBA" id="ARBA00022679"/>
    </source>
</evidence>
<dbReference type="InterPro" id="IPR003385">
    <property type="entry name" value="Glyco_hydro_77"/>
</dbReference>
<keyword evidence="13" id="KW-1185">Reference proteome</keyword>
<evidence type="ECO:0000256" key="8">
    <source>
        <dbReference type="ARBA" id="ARBA00031423"/>
    </source>
</evidence>
<feature type="region of interest" description="Disordered" evidence="11">
    <location>
        <begin position="88"/>
        <end position="108"/>
    </location>
</feature>
<dbReference type="HOGENOM" id="CLU_014132_1_0_12"/>
<accession>S3K2C7</accession>
<protein>
    <recommendedName>
        <fullName evidence="4 10">4-alpha-glucanotransferase</fullName>
        <ecNumber evidence="3 10">2.4.1.25</ecNumber>
    </recommendedName>
    <alternativeName>
        <fullName evidence="8 10">Amylomaltase</fullName>
    </alternativeName>
    <alternativeName>
        <fullName evidence="9 10">Disproportionating enzyme</fullName>
    </alternativeName>
</protein>
<dbReference type="NCBIfam" id="TIGR00217">
    <property type="entry name" value="malQ"/>
    <property type="match status" value="1"/>
</dbReference>
<dbReference type="STRING" id="1125699.HMPREF9194_01981"/>
<comment type="similarity">
    <text evidence="2 10">Belongs to the disproportionating enzyme family.</text>
</comment>
<sequence length="549" mass="61938">MDMPRSSGILLHPSSLPGSEGIGTLGKQAFRFIDWLESAGQTLWQILPLGPTGYGNSPYASFSTFAGNPLLIDTETLVREGLLEQSEIRPAEKSAPASADEPVQSDEAAHTDRIDFGSLVKEKIPLLQKAAERFLDSLAQNNPAKADSRRADSYAEFKKKHKFWLDDYALFMSIKELYDKKAQEEKLDGRLWNNYWPRSLALREEDGLAQWKRRNKKSIEIQKAVQFFFFEQWMRLKAYANAKGISIIGDIPIFVALDSADVWAHKNLFQLNARALPKAVAGVPPDYFSETGQLWGNPLYDWKAMKKDDYAWWVQRIRHSLTLVDYVRIDHFRGFEAYWAVPFGEKTAVNGTWLAGPRSAFFSAIEKKLGKVNLIAEDLGVITDGVRSLLNEFGFPGMKVLQFAFDANEAGRAGCTNPFLPHMYDKHCIVYTGTHDNDTTQGWLNRASEHERAFVSGYLSRAVPGVQLKDEQLCSALISAAFFSVAAFAVIPMQDLFALGSEARMNMPSTSGETNWAWRMNADFFDGEKARYLKHLSRLSGRNVKEKRN</sequence>
<organism evidence="12 13">
    <name type="scientific">Treponema maltophilum ATCC 51939</name>
    <dbReference type="NCBI Taxonomy" id="1125699"/>
    <lineage>
        <taxon>Bacteria</taxon>
        <taxon>Pseudomonadati</taxon>
        <taxon>Spirochaetota</taxon>
        <taxon>Spirochaetia</taxon>
        <taxon>Spirochaetales</taxon>
        <taxon>Treponemataceae</taxon>
        <taxon>Treponema</taxon>
    </lineage>
</organism>
<dbReference type="AlphaFoldDB" id="S3K2C7"/>
<dbReference type="Proteomes" id="UP000014541">
    <property type="component" value="Unassembled WGS sequence"/>
</dbReference>
<dbReference type="GO" id="GO:0005975">
    <property type="term" value="P:carbohydrate metabolic process"/>
    <property type="evidence" value="ECO:0007669"/>
    <property type="project" value="InterPro"/>
</dbReference>
<evidence type="ECO:0000256" key="11">
    <source>
        <dbReference type="SAM" id="MobiDB-lite"/>
    </source>
</evidence>
<comment type="caution">
    <text evidence="12">The sequence shown here is derived from an EMBL/GenBank/DDBJ whole genome shotgun (WGS) entry which is preliminary data.</text>
</comment>
<evidence type="ECO:0000313" key="12">
    <source>
        <dbReference type="EMBL" id="EPF31630.1"/>
    </source>
</evidence>
<reference evidence="12 13" key="1">
    <citation type="submission" date="2013-04" db="EMBL/GenBank/DDBJ databases">
        <title>The Genome Sequence of Treponema maltophilum ATCC 51939.</title>
        <authorList>
            <consortium name="The Broad Institute Genomics Platform"/>
            <person name="Earl A."/>
            <person name="Ward D."/>
            <person name="Feldgarden M."/>
            <person name="Gevers D."/>
            <person name="Leonetti C."/>
            <person name="Blanton J.M."/>
            <person name="Dewhirst F.E."/>
            <person name="Izard J."/>
            <person name="Walker B."/>
            <person name="Young S."/>
            <person name="Zeng Q."/>
            <person name="Gargeya S."/>
            <person name="Fitzgerald M."/>
            <person name="Haas B."/>
            <person name="Abouelleil A."/>
            <person name="Allen A.W."/>
            <person name="Alvarado L."/>
            <person name="Arachchi H.M."/>
            <person name="Berlin A.M."/>
            <person name="Chapman S.B."/>
            <person name="Gainer-Dewar J."/>
            <person name="Goldberg J."/>
            <person name="Griggs A."/>
            <person name="Gujja S."/>
            <person name="Hansen M."/>
            <person name="Howarth C."/>
            <person name="Imamovic A."/>
            <person name="Ireland A."/>
            <person name="Larimer J."/>
            <person name="McCowan C."/>
            <person name="Murphy C."/>
            <person name="Pearson M."/>
            <person name="Poon T.W."/>
            <person name="Priest M."/>
            <person name="Roberts A."/>
            <person name="Saif S."/>
            <person name="Shea T."/>
            <person name="Sisk P."/>
            <person name="Sykes S."/>
            <person name="Wortman J."/>
            <person name="Nusbaum C."/>
            <person name="Birren B."/>
        </authorList>
    </citation>
    <scope>NUCLEOTIDE SEQUENCE [LARGE SCALE GENOMIC DNA]</scope>
    <source>
        <strain evidence="12 13">ATCC 51939</strain>
    </source>
</reference>
<evidence type="ECO:0000256" key="7">
    <source>
        <dbReference type="ARBA" id="ARBA00023277"/>
    </source>
</evidence>
<dbReference type="PANTHER" id="PTHR32438:SF5">
    <property type="entry name" value="4-ALPHA-GLUCANOTRANSFERASE DPE1, CHLOROPLASTIC_AMYLOPLASTIC"/>
    <property type="match status" value="1"/>
</dbReference>
<proteinExistence type="inferred from homology"/>
<evidence type="ECO:0000256" key="5">
    <source>
        <dbReference type="ARBA" id="ARBA00022676"/>
    </source>
</evidence>
<name>S3K2C7_TREMA</name>
<evidence type="ECO:0000313" key="13">
    <source>
        <dbReference type="Proteomes" id="UP000014541"/>
    </source>
</evidence>
<evidence type="ECO:0000256" key="4">
    <source>
        <dbReference type="ARBA" id="ARBA00020295"/>
    </source>
</evidence>
<dbReference type="NCBIfam" id="NF011080">
    <property type="entry name" value="PRK14508.1-3"/>
    <property type="match status" value="1"/>
</dbReference>
<keyword evidence="5 10" id="KW-0328">Glycosyltransferase</keyword>
<dbReference type="eggNOG" id="COG1640">
    <property type="taxonomic scope" value="Bacteria"/>
</dbReference>
<gene>
    <name evidence="12" type="ORF">HMPREF9194_01981</name>
</gene>
<dbReference type="GO" id="GO:0004134">
    <property type="term" value="F:4-alpha-glucanotransferase activity"/>
    <property type="evidence" value="ECO:0007669"/>
    <property type="project" value="UniProtKB-EC"/>
</dbReference>
<dbReference type="EMBL" id="ATFF01000006">
    <property type="protein sequence ID" value="EPF31630.1"/>
    <property type="molecule type" value="Genomic_DNA"/>
</dbReference>
<dbReference type="InterPro" id="IPR017853">
    <property type="entry name" value="GH"/>
</dbReference>
<dbReference type="Pfam" id="PF02446">
    <property type="entry name" value="Glyco_hydro_77"/>
    <property type="match status" value="1"/>
</dbReference>
<dbReference type="EC" id="2.4.1.25" evidence="3 10"/>
<dbReference type="Gene3D" id="3.20.20.80">
    <property type="entry name" value="Glycosidases"/>
    <property type="match status" value="1"/>
</dbReference>
<keyword evidence="6 10" id="KW-0808">Transferase</keyword>
<comment type="catalytic activity">
    <reaction evidence="1 10">
        <text>Transfers a segment of a (1-&gt;4)-alpha-D-glucan to a new position in an acceptor, which may be glucose or a (1-&gt;4)-alpha-D-glucan.</text>
        <dbReference type="EC" id="2.4.1.25"/>
    </reaction>
</comment>
<evidence type="ECO:0000256" key="10">
    <source>
        <dbReference type="RuleBase" id="RU361207"/>
    </source>
</evidence>
<evidence type="ECO:0000256" key="9">
    <source>
        <dbReference type="ARBA" id="ARBA00031501"/>
    </source>
</evidence>